<evidence type="ECO:0000313" key="8">
    <source>
        <dbReference type="EMBL" id="KAH7087504.1"/>
    </source>
</evidence>
<feature type="transmembrane region" description="Helical" evidence="6">
    <location>
        <begin position="407"/>
        <end position="429"/>
    </location>
</feature>
<feature type="transmembrane region" description="Helical" evidence="6">
    <location>
        <begin position="182"/>
        <end position="204"/>
    </location>
</feature>
<feature type="transmembrane region" description="Helical" evidence="6">
    <location>
        <begin position="149"/>
        <end position="170"/>
    </location>
</feature>
<dbReference type="GO" id="GO:0016020">
    <property type="term" value="C:membrane"/>
    <property type="evidence" value="ECO:0007669"/>
    <property type="project" value="UniProtKB-SubCell"/>
</dbReference>
<gene>
    <name evidence="8" type="ORF">FB567DRAFT_443032</name>
</gene>
<comment type="subcellular location">
    <subcellularLocation>
        <location evidence="1">Membrane</location>
        <topology evidence="1">Multi-pass membrane protein</topology>
    </subcellularLocation>
</comment>
<dbReference type="EMBL" id="JAGMVJ010000009">
    <property type="protein sequence ID" value="KAH7087504.1"/>
    <property type="molecule type" value="Genomic_DNA"/>
</dbReference>
<reference evidence="8" key="1">
    <citation type="journal article" date="2021" name="Nat. Commun.">
        <title>Genetic determinants of endophytism in the Arabidopsis root mycobiome.</title>
        <authorList>
            <person name="Mesny F."/>
            <person name="Miyauchi S."/>
            <person name="Thiergart T."/>
            <person name="Pickel B."/>
            <person name="Atanasova L."/>
            <person name="Karlsson M."/>
            <person name="Huettel B."/>
            <person name="Barry K.W."/>
            <person name="Haridas S."/>
            <person name="Chen C."/>
            <person name="Bauer D."/>
            <person name="Andreopoulos W."/>
            <person name="Pangilinan J."/>
            <person name="LaButti K."/>
            <person name="Riley R."/>
            <person name="Lipzen A."/>
            <person name="Clum A."/>
            <person name="Drula E."/>
            <person name="Henrissat B."/>
            <person name="Kohler A."/>
            <person name="Grigoriev I.V."/>
            <person name="Martin F.M."/>
            <person name="Hacquard S."/>
        </authorList>
    </citation>
    <scope>NUCLEOTIDE SEQUENCE</scope>
    <source>
        <strain evidence="8">MPI-SDFR-AT-0120</strain>
    </source>
</reference>
<feature type="transmembrane region" description="Helical" evidence="6">
    <location>
        <begin position="313"/>
        <end position="334"/>
    </location>
</feature>
<dbReference type="InterPro" id="IPR036259">
    <property type="entry name" value="MFS_trans_sf"/>
</dbReference>
<feature type="transmembrane region" description="Helical" evidence="6">
    <location>
        <begin position="340"/>
        <end position="363"/>
    </location>
</feature>
<dbReference type="PANTHER" id="PTHR43791">
    <property type="entry name" value="PERMEASE-RELATED"/>
    <property type="match status" value="1"/>
</dbReference>
<feature type="transmembrane region" description="Helical" evidence="6">
    <location>
        <begin position="289"/>
        <end position="306"/>
    </location>
</feature>
<feature type="transmembrane region" description="Helical" evidence="6">
    <location>
        <begin position="250"/>
        <end position="269"/>
    </location>
</feature>
<dbReference type="PANTHER" id="PTHR43791:SF49">
    <property type="entry name" value="TRANSPORTER, PUTATIVE (AFU_ORTHOLOGUE AFUA_4G04250)-RELATED"/>
    <property type="match status" value="1"/>
</dbReference>
<feature type="domain" description="Major facilitator superfamily (MFS) profile" evidence="7">
    <location>
        <begin position="17"/>
        <end position="448"/>
    </location>
</feature>
<evidence type="ECO:0000256" key="2">
    <source>
        <dbReference type="ARBA" id="ARBA00022448"/>
    </source>
</evidence>
<feature type="transmembrane region" description="Helical" evidence="6">
    <location>
        <begin position="375"/>
        <end position="395"/>
    </location>
</feature>
<organism evidence="8 9">
    <name type="scientific">Paraphoma chrysanthemicola</name>
    <dbReference type="NCBI Taxonomy" id="798071"/>
    <lineage>
        <taxon>Eukaryota</taxon>
        <taxon>Fungi</taxon>
        <taxon>Dikarya</taxon>
        <taxon>Ascomycota</taxon>
        <taxon>Pezizomycotina</taxon>
        <taxon>Dothideomycetes</taxon>
        <taxon>Pleosporomycetidae</taxon>
        <taxon>Pleosporales</taxon>
        <taxon>Pleosporineae</taxon>
        <taxon>Phaeosphaeriaceae</taxon>
        <taxon>Paraphoma</taxon>
    </lineage>
</organism>
<evidence type="ECO:0000256" key="5">
    <source>
        <dbReference type="ARBA" id="ARBA00023136"/>
    </source>
</evidence>
<evidence type="ECO:0000256" key="3">
    <source>
        <dbReference type="ARBA" id="ARBA00022692"/>
    </source>
</evidence>
<dbReference type="OrthoDB" id="3639251at2759"/>
<proteinExistence type="predicted"/>
<protein>
    <submittedName>
        <fullName evidence="8">Major facilitator superfamily domain-containing protein</fullName>
    </submittedName>
</protein>
<dbReference type="FunFam" id="1.20.1250.20:FF:000057">
    <property type="entry name" value="MFS general substrate transporter"/>
    <property type="match status" value="1"/>
</dbReference>
<accession>A0A8K0R8S6</accession>
<name>A0A8K0R8S6_9PLEO</name>
<feature type="transmembrane region" description="Helical" evidence="6">
    <location>
        <begin position="60"/>
        <end position="82"/>
    </location>
</feature>
<evidence type="ECO:0000256" key="1">
    <source>
        <dbReference type="ARBA" id="ARBA00004141"/>
    </source>
</evidence>
<dbReference type="Gene3D" id="1.20.1250.20">
    <property type="entry name" value="MFS general substrate transporter like domains"/>
    <property type="match status" value="2"/>
</dbReference>
<keyword evidence="3 6" id="KW-0812">Transmembrane</keyword>
<dbReference type="GO" id="GO:0022857">
    <property type="term" value="F:transmembrane transporter activity"/>
    <property type="evidence" value="ECO:0007669"/>
    <property type="project" value="InterPro"/>
</dbReference>
<comment type="caution">
    <text evidence="8">The sequence shown here is derived from an EMBL/GenBank/DDBJ whole genome shotgun (WGS) entry which is preliminary data.</text>
</comment>
<dbReference type="InterPro" id="IPR020846">
    <property type="entry name" value="MFS_dom"/>
</dbReference>
<dbReference type="PROSITE" id="PS50850">
    <property type="entry name" value="MFS"/>
    <property type="match status" value="1"/>
</dbReference>
<dbReference type="SUPFAM" id="SSF103473">
    <property type="entry name" value="MFS general substrate transporter"/>
    <property type="match status" value="1"/>
</dbReference>
<feature type="transmembrane region" description="Helical" evidence="6">
    <location>
        <begin position="89"/>
        <end position="112"/>
    </location>
</feature>
<dbReference type="Pfam" id="PF07690">
    <property type="entry name" value="MFS_1"/>
    <property type="match status" value="1"/>
</dbReference>
<dbReference type="FunFam" id="1.20.1250.20:FF:000013">
    <property type="entry name" value="MFS general substrate transporter"/>
    <property type="match status" value="1"/>
</dbReference>
<feature type="non-terminal residue" evidence="8">
    <location>
        <position position="1"/>
    </location>
</feature>
<keyword evidence="9" id="KW-1185">Reference proteome</keyword>
<keyword evidence="5 6" id="KW-0472">Membrane</keyword>
<feature type="transmembrane region" description="Helical" evidence="6">
    <location>
        <begin position="118"/>
        <end position="137"/>
    </location>
</feature>
<dbReference type="InterPro" id="IPR011701">
    <property type="entry name" value="MFS"/>
</dbReference>
<evidence type="ECO:0000259" key="7">
    <source>
        <dbReference type="PROSITE" id="PS50850"/>
    </source>
</evidence>
<keyword evidence="2" id="KW-0813">Transport</keyword>
<evidence type="ECO:0000256" key="6">
    <source>
        <dbReference type="SAM" id="Phobius"/>
    </source>
</evidence>
<dbReference type="Proteomes" id="UP000813461">
    <property type="component" value="Unassembled WGS sequence"/>
</dbReference>
<dbReference type="AlphaFoldDB" id="A0A8K0R8S6"/>
<evidence type="ECO:0000313" key="9">
    <source>
        <dbReference type="Proteomes" id="UP000813461"/>
    </source>
</evidence>
<sequence length="448" mass="49480">LGTPQNRALVRRQDLRVLPLAALSYFILNLDRSNIGNAKTMNADTHNDLLSETNMTERGYIISLMIFFIIYALAEVPSNYLLKKFAPSTWIALLMFSWGVITVGISGVNSFATVAVTRFLLGLFEAGLFPGIIYHMTFWYRAEERSLRIALVLASATLAGAFGGAIAFGVGHMNGTCGLVGWRWLFIVEGVPTCLASVLIYFCLPNYPETASWLSTEEKELAIIRLEGSQSSIRLTWKDFKDVCVEWRLYVHYAIYFAICCPFSSLAFFTPTITAGLGFNKLQSQLMTVPPYAVAYVVMIVVSWSADHFNARALHSATLALVGACGFLASAVISPHAYKARYGCLIVATSGAFSCIPPLLGWLSSNLHNSAHVGIAIALNIAWGTPGQITGVWIYKGTEKQRGFPTGHWVNAGLLFFVTVACLGLRTYYQILNKRMLRQDTLGRLFHY</sequence>
<evidence type="ECO:0000256" key="4">
    <source>
        <dbReference type="ARBA" id="ARBA00022989"/>
    </source>
</evidence>
<keyword evidence="4 6" id="KW-1133">Transmembrane helix</keyword>